<keyword evidence="2" id="KW-1185">Reference proteome</keyword>
<protein>
    <submittedName>
        <fullName evidence="1">Uncharacterized protein</fullName>
    </submittedName>
</protein>
<evidence type="ECO:0000313" key="1">
    <source>
        <dbReference type="EMBL" id="KCZ64700.1"/>
    </source>
</evidence>
<comment type="caution">
    <text evidence="1">The sequence shown here is derived from an EMBL/GenBank/DDBJ whole genome shotgun (WGS) entry which is preliminary data.</text>
</comment>
<gene>
    <name evidence="1" type="ORF">HY36_12705</name>
</gene>
<dbReference type="OrthoDB" id="6696050at2"/>
<reference evidence="1 2" key="1">
    <citation type="journal article" date="2014" name="Antonie Van Leeuwenhoek">
        <title>Hyphomonas beringensis sp. nov. and Hyphomonas chukchiensis sp. nov., isolated from surface seawater of the Bering Sea and Chukchi Sea.</title>
        <authorList>
            <person name="Li C."/>
            <person name="Lai Q."/>
            <person name="Li G."/>
            <person name="Dong C."/>
            <person name="Wang J."/>
            <person name="Liao Y."/>
            <person name="Shao Z."/>
        </authorList>
    </citation>
    <scope>NUCLEOTIDE SEQUENCE [LARGE SCALE GENOMIC DNA]</scope>
    <source>
        <strain evidence="1 2">22II1-22F38</strain>
    </source>
</reference>
<organism evidence="1 2">
    <name type="scientific">Hyphomonas atlantica</name>
    <dbReference type="NCBI Taxonomy" id="1280948"/>
    <lineage>
        <taxon>Bacteria</taxon>
        <taxon>Pseudomonadati</taxon>
        <taxon>Pseudomonadota</taxon>
        <taxon>Alphaproteobacteria</taxon>
        <taxon>Hyphomonadales</taxon>
        <taxon>Hyphomonadaceae</taxon>
        <taxon>Hyphomonas</taxon>
    </lineage>
</organism>
<sequence>MSWLTDMRLTDLDESQLLEANCVRCLHTWLQSPTHLLIKVDHRDVYLDEVATHLACPRPGCRHVGVRLALVRNDDTSGFVGGMP</sequence>
<dbReference type="EMBL" id="AWFH01000002">
    <property type="protein sequence ID" value="KCZ64700.1"/>
    <property type="molecule type" value="Genomic_DNA"/>
</dbReference>
<dbReference type="eggNOG" id="ENOG5034AUX">
    <property type="taxonomic scope" value="Bacteria"/>
</dbReference>
<dbReference type="PATRIC" id="fig|1280948.3.peg.779"/>
<dbReference type="RefSeq" id="WP_035548639.1">
    <property type="nucleotide sequence ID" value="NZ_AWFH01000002.1"/>
</dbReference>
<dbReference type="Proteomes" id="UP000024547">
    <property type="component" value="Unassembled WGS sequence"/>
</dbReference>
<dbReference type="AlphaFoldDB" id="A0A059EAR5"/>
<dbReference type="STRING" id="1280948.HY36_12705"/>
<evidence type="ECO:0000313" key="2">
    <source>
        <dbReference type="Proteomes" id="UP000024547"/>
    </source>
</evidence>
<name>A0A059EAR5_9PROT</name>
<proteinExistence type="predicted"/>
<accession>A0A059EAR5</accession>